<dbReference type="PANTHER" id="PTHR48051">
    <property type="match status" value="1"/>
</dbReference>
<dbReference type="Gene3D" id="3.80.10.10">
    <property type="entry name" value="Ribonuclease Inhibitor"/>
    <property type="match status" value="2"/>
</dbReference>
<evidence type="ECO:0000259" key="6">
    <source>
        <dbReference type="Pfam" id="PF25497"/>
    </source>
</evidence>
<dbReference type="SUPFAM" id="SSF52058">
    <property type="entry name" value="L domain-like"/>
    <property type="match status" value="1"/>
</dbReference>
<proteinExistence type="predicted"/>
<accession>A0A1Y2K3F9</accession>
<protein>
    <submittedName>
        <fullName evidence="7">Putative small GTP-binding protein</fullName>
    </submittedName>
</protein>
<dbReference type="Pfam" id="PF08477">
    <property type="entry name" value="Roc"/>
    <property type="match status" value="1"/>
</dbReference>
<dbReference type="InterPro" id="IPR032171">
    <property type="entry name" value="COR-A"/>
</dbReference>
<organism evidence="7 8">
    <name type="scientific">Magnetofaba australis IT-1</name>
    <dbReference type="NCBI Taxonomy" id="1434232"/>
    <lineage>
        <taxon>Bacteria</taxon>
        <taxon>Pseudomonadati</taxon>
        <taxon>Pseudomonadota</taxon>
        <taxon>Magnetococcia</taxon>
        <taxon>Magnetococcales</taxon>
        <taxon>Magnetococcaceae</taxon>
        <taxon>Magnetofaba</taxon>
    </lineage>
</organism>
<dbReference type="InterPro" id="IPR003591">
    <property type="entry name" value="Leu-rich_rpt_typical-subtyp"/>
</dbReference>
<dbReference type="Gene3D" id="3.30.310.200">
    <property type="match status" value="1"/>
</dbReference>
<keyword evidence="8" id="KW-1185">Reference proteome</keyword>
<feature type="region of interest" description="Disordered" evidence="3">
    <location>
        <begin position="1"/>
        <end position="23"/>
    </location>
</feature>
<dbReference type="InterPro" id="IPR050216">
    <property type="entry name" value="LRR_domain-containing"/>
</dbReference>
<dbReference type="InterPro" id="IPR057263">
    <property type="entry name" value="COR-B"/>
</dbReference>
<dbReference type="EMBL" id="LVJN01000020">
    <property type="protein sequence ID" value="OSM01684.1"/>
    <property type="molecule type" value="Genomic_DNA"/>
</dbReference>
<evidence type="ECO:0000256" key="2">
    <source>
        <dbReference type="ARBA" id="ARBA00022737"/>
    </source>
</evidence>
<dbReference type="PANTHER" id="PTHR48051:SF46">
    <property type="entry name" value="LEUCINE RICH REPEAT-CONTAINING DOMAIN PROTEIN"/>
    <property type="match status" value="1"/>
</dbReference>
<evidence type="ECO:0000256" key="3">
    <source>
        <dbReference type="SAM" id="MobiDB-lite"/>
    </source>
</evidence>
<reference evidence="7 8" key="1">
    <citation type="journal article" date="2016" name="BMC Genomics">
        <title>Combined genomic and structural analyses of a cultured magnetotactic bacterium reveals its niche adaptation to a dynamic environment.</title>
        <authorList>
            <person name="Araujo A.C."/>
            <person name="Morillo V."/>
            <person name="Cypriano J."/>
            <person name="Teixeira L.C."/>
            <person name="Leao P."/>
            <person name="Lyra S."/>
            <person name="Almeida L.G."/>
            <person name="Bazylinski D.A."/>
            <person name="Vasconcellos A.T."/>
            <person name="Abreu F."/>
            <person name="Lins U."/>
        </authorList>
    </citation>
    <scope>NUCLEOTIDE SEQUENCE [LARGE SCALE GENOMIC DNA]</scope>
    <source>
        <strain evidence="7 8">IT-1</strain>
    </source>
</reference>
<gene>
    <name evidence="7" type="ORF">MAIT1_01702</name>
</gene>
<dbReference type="AlphaFoldDB" id="A0A1Y2K3F9"/>
<dbReference type="STRING" id="1434232.MAIT1_01702"/>
<dbReference type="Pfam" id="PF23598">
    <property type="entry name" value="LRR_14"/>
    <property type="match status" value="1"/>
</dbReference>
<dbReference type="InterPro" id="IPR036388">
    <property type="entry name" value="WH-like_DNA-bd_sf"/>
</dbReference>
<evidence type="ECO:0000313" key="7">
    <source>
        <dbReference type="EMBL" id="OSM01684.1"/>
    </source>
</evidence>
<evidence type="ECO:0000259" key="4">
    <source>
        <dbReference type="Pfam" id="PF16095"/>
    </source>
</evidence>
<comment type="caution">
    <text evidence="7">The sequence shown here is derived from an EMBL/GenBank/DDBJ whole genome shotgun (WGS) entry which is preliminary data.</text>
</comment>
<feature type="domain" description="C-terminal of Roc COR-B" evidence="6">
    <location>
        <begin position="600"/>
        <end position="736"/>
    </location>
</feature>
<dbReference type="Pfam" id="PF25497">
    <property type="entry name" value="COR-B"/>
    <property type="match status" value="1"/>
</dbReference>
<evidence type="ECO:0000313" key="8">
    <source>
        <dbReference type="Proteomes" id="UP000194003"/>
    </source>
</evidence>
<dbReference type="Gene3D" id="1.10.10.10">
    <property type="entry name" value="Winged helix-like DNA-binding domain superfamily/Winged helix DNA-binding domain"/>
    <property type="match status" value="1"/>
</dbReference>
<feature type="compositionally biased region" description="Basic and acidic residues" evidence="3">
    <location>
        <begin position="1"/>
        <end position="20"/>
    </location>
</feature>
<dbReference type="Proteomes" id="UP000194003">
    <property type="component" value="Unassembled WGS sequence"/>
</dbReference>
<keyword evidence="2" id="KW-0677">Repeat</keyword>
<dbReference type="SUPFAM" id="SSF52540">
    <property type="entry name" value="P-loop containing nucleoside triphosphate hydrolases"/>
    <property type="match status" value="1"/>
</dbReference>
<feature type="compositionally biased region" description="Low complexity" evidence="3">
    <location>
        <begin position="804"/>
        <end position="818"/>
    </location>
</feature>
<feature type="domain" description="COR" evidence="4">
    <location>
        <begin position="435"/>
        <end position="559"/>
    </location>
</feature>
<dbReference type="SMART" id="SM00364">
    <property type="entry name" value="LRR_BAC"/>
    <property type="match status" value="6"/>
</dbReference>
<evidence type="ECO:0000256" key="1">
    <source>
        <dbReference type="ARBA" id="ARBA00022614"/>
    </source>
</evidence>
<dbReference type="GO" id="GO:0005737">
    <property type="term" value="C:cytoplasm"/>
    <property type="evidence" value="ECO:0007669"/>
    <property type="project" value="TreeGrafter"/>
</dbReference>
<sequence length="876" mass="97037">MTIEFESHGERTGRRMHQESVESAIARAREQDARALDLSGRELTELPPAIGQLSGLELLDLSDNQLRALPEEIGGLANLQLMDLRGNQLTDLPASLGRLHNLAFLRLGGNQFETLPSVIGELRALRRLVLRGNRLATLPDWLHQLEYLQELSLGDNLIAKLPAETLNDLPRLEALLLYGNPLHELPEGLSNLKRLKRLDLRGVPLHDLPADLSACHALMWLDLRESGLPLPERAVAEPARPRQILESWRQAKESHRKPLAEAKLMVLGDAKCGKSAIAYALASERFDPRRPPTEGVSILSSSVIMPGGLGETRLNVWDFSGDPLYAPLFPYLLSPNGIVMLVIDGAQAEPERRLAHWMRIIRSRCGRNAPVALVCARADAFPLELDWLKIRERHPTIRAIVRRASSVTGEGVEQIRQALIKTLEHLPRLREPVWRSWHEIKATLVSLNTEFAPFRFFEALCLERGAPALEDQEALAQLMHDLGCVVYFRNHPVAGSTDDLLEPVWITQALSRLLGSANARGRGGLFQRADLSAILDMNLHAAKRHEMLLGLARRFALAIPRYAEATEPQQPGARPKPVERFCIPAMLPVERKLSGAPKEYLGFCYQFDSLPPALLGQCMVRLAAFLHGELEWREGVALASEGGGNRALLTLDPLQSRLTMQIWGQTRNRSVFLQLIRLTLERLLSLWPDFAYRRLLQIPDGPDLWADVAHLESLREQGSDTYWPPAGDKPLSVAYLLSLVEPEPNGGHPGAPPRAHGARRPLGAYTPAPSEARTRLAPPPAEAIDTTSRRESQQVDAQRADDNALATMGAMAAAVAAADEQERRRNTPSPPAATSEDSRREPLMELGLAQDDADTDASDSADAPRQKKIDPPPPEQ</sequence>
<name>A0A1Y2K3F9_9PROT</name>
<dbReference type="Gene3D" id="3.40.50.300">
    <property type="entry name" value="P-loop containing nucleotide triphosphate hydrolases"/>
    <property type="match status" value="1"/>
</dbReference>
<dbReference type="SMART" id="SM00369">
    <property type="entry name" value="LRR_TYP"/>
    <property type="match status" value="7"/>
</dbReference>
<feature type="compositionally biased region" description="Basic and acidic residues" evidence="3">
    <location>
        <begin position="787"/>
        <end position="802"/>
    </location>
</feature>
<feature type="region of interest" description="Disordered" evidence="3">
    <location>
        <begin position="742"/>
        <end position="876"/>
    </location>
</feature>
<dbReference type="InterPro" id="IPR055414">
    <property type="entry name" value="LRR_R13L4/SHOC2-like"/>
</dbReference>
<dbReference type="Pfam" id="PF16095">
    <property type="entry name" value="COR-A"/>
    <property type="match status" value="1"/>
</dbReference>
<feature type="domain" description="Disease resistance R13L4/SHOC-2-like LRR" evidence="5">
    <location>
        <begin position="72"/>
        <end position="172"/>
    </location>
</feature>
<keyword evidence="1" id="KW-0433">Leucine-rich repeat</keyword>
<evidence type="ECO:0000259" key="5">
    <source>
        <dbReference type="Pfam" id="PF23598"/>
    </source>
</evidence>
<dbReference type="InterPro" id="IPR027417">
    <property type="entry name" value="P-loop_NTPase"/>
</dbReference>
<dbReference type="InterPro" id="IPR032675">
    <property type="entry name" value="LRR_dom_sf"/>
</dbReference>